<dbReference type="EMBL" id="RCTF01000010">
    <property type="protein sequence ID" value="RLP77645.1"/>
    <property type="molecule type" value="Genomic_DNA"/>
</dbReference>
<comment type="similarity">
    <text evidence="2">Belongs to the binding-protein-dependent transport system permease family. FecCD subfamily.</text>
</comment>
<dbReference type="InterPro" id="IPR000522">
    <property type="entry name" value="ABC_transptr_permease_BtuC"/>
</dbReference>
<comment type="subcellular location">
    <subcellularLocation>
        <location evidence="1">Cell membrane</location>
        <topology evidence="1">Multi-pass membrane protein</topology>
    </subcellularLocation>
</comment>
<dbReference type="OrthoDB" id="9811721at2"/>
<feature type="transmembrane region" description="Helical" evidence="8">
    <location>
        <begin position="59"/>
        <end position="79"/>
    </location>
</feature>
<feature type="transmembrane region" description="Helical" evidence="8">
    <location>
        <begin position="524"/>
        <end position="546"/>
    </location>
</feature>
<feature type="transmembrane region" description="Helical" evidence="8">
    <location>
        <begin position="306"/>
        <end position="325"/>
    </location>
</feature>
<dbReference type="NCBIfam" id="NF007866">
    <property type="entry name" value="PRK10577.1-2"/>
    <property type="match status" value="1"/>
</dbReference>
<organism evidence="9 10">
    <name type="scientific">Xanthobacter tagetidis</name>
    <dbReference type="NCBI Taxonomy" id="60216"/>
    <lineage>
        <taxon>Bacteria</taxon>
        <taxon>Pseudomonadati</taxon>
        <taxon>Pseudomonadota</taxon>
        <taxon>Alphaproteobacteria</taxon>
        <taxon>Hyphomicrobiales</taxon>
        <taxon>Xanthobacteraceae</taxon>
        <taxon>Xanthobacter</taxon>
    </lineage>
</organism>
<protein>
    <submittedName>
        <fullName evidence="9">Fe(3+)-hydroxamate ABC transporter permease FhuB</fullName>
    </submittedName>
</protein>
<feature type="transmembrane region" description="Helical" evidence="8">
    <location>
        <begin position="91"/>
        <end position="114"/>
    </location>
</feature>
<keyword evidence="5 8" id="KW-0812">Transmembrane</keyword>
<comment type="caution">
    <text evidence="9">The sequence shown here is derived from an EMBL/GenBank/DDBJ whole genome shotgun (WGS) entry which is preliminary data.</text>
</comment>
<feature type="transmembrane region" description="Helical" evidence="8">
    <location>
        <begin position="145"/>
        <end position="168"/>
    </location>
</feature>
<keyword evidence="7 8" id="KW-0472">Membrane</keyword>
<gene>
    <name evidence="9" type="primary">fhuB</name>
    <name evidence="9" type="ORF">D9R14_13335</name>
</gene>
<keyword evidence="3" id="KW-0813">Transport</keyword>
<feature type="transmembrane region" description="Helical" evidence="8">
    <location>
        <begin position="448"/>
        <end position="468"/>
    </location>
</feature>
<evidence type="ECO:0000256" key="7">
    <source>
        <dbReference type="ARBA" id="ARBA00023136"/>
    </source>
</evidence>
<dbReference type="SUPFAM" id="SSF81345">
    <property type="entry name" value="ABC transporter involved in vitamin B12 uptake, BtuC"/>
    <property type="match status" value="2"/>
</dbReference>
<evidence type="ECO:0000313" key="9">
    <source>
        <dbReference type="EMBL" id="RLP77645.1"/>
    </source>
</evidence>
<evidence type="ECO:0000256" key="2">
    <source>
        <dbReference type="ARBA" id="ARBA00007935"/>
    </source>
</evidence>
<dbReference type="InterPro" id="IPR037294">
    <property type="entry name" value="ABC_BtuC-like"/>
</dbReference>
<feature type="transmembrane region" description="Helical" evidence="8">
    <location>
        <begin position="188"/>
        <end position="210"/>
    </location>
</feature>
<evidence type="ECO:0000256" key="8">
    <source>
        <dbReference type="SAM" id="Phobius"/>
    </source>
</evidence>
<evidence type="ECO:0000256" key="1">
    <source>
        <dbReference type="ARBA" id="ARBA00004651"/>
    </source>
</evidence>
<dbReference type="PANTHER" id="PTHR30472">
    <property type="entry name" value="FERRIC ENTEROBACTIN TRANSPORT SYSTEM PERMEASE PROTEIN"/>
    <property type="match status" value="1"/>
</dbReference>
<dbReference type="GO" id="GO:0005886">
    <property type="term" value="C:plasma membrane"/>
    <property type="evidence" value="ECO:0007669"/>
    <property type="project" value="UniProtKB-SubCell"/>
</dbReference>
<evidence type="ECO:0000256" key="6">
    <source>
        <dbReference type="ARBA" id="ARBA00022989"/>
    </source>
</evidence>
<keyword evidence="4" id="KW-1003">Cell membrane</keyword>
<name>A0A3L7ACB5_9HYPH</name>
<proteinExistence type="inferred from homology"/>
<dbReference type="GO" id="GO:0033214">
    <property type="term" value="P:siderophore-iron import into cell"/>
    <property type="evidence" value="ECO:0007669"/>
    <property type="project" value="TreeGrafter"/>
</dbReference>
<reference evidence="9 10" key="1">
    <citation type="submission" date="2018-10" db="EMBL/GenBank/DDBJ databases">
        <title>Xanthobacter tagetidis genome sequencing and assembly.</title>
        <authorList>
            <person name="Maclea K.S."/>
            <person name="Goen A.E."/>
            <person name="Fatima S.A."/>
        </authorList>
    </citation>
    <scope>NUCLEOTIDE SEQUENCE [LARGE SCALE GENOMIC DNA]</scope>
    <source>
        <strain evidence="9 10">ATCC 700314</strain>
    </source>
</reference>
<dbReference type="Proteomes" id="UP000269692">
    <property type="component" value="Unassembled WGS sequence"/>
</dbReference>
<dbReference type="AlphaFoldDB" id="A0A3L7ACB5"/>
<evidence type="ECO:0000256" key="4">
    <source>
        <dbReference type="ARBA" id="ARBA00022475"/>
    </source>
</evidence>
<evidence type="ECO:0000256" key="5">
    <source>
        <dbReference type="ARBA" id="ARBA00022692"/>
    </source>
</evidence>
<feature type="transmembrane region" description="Helical" evidence="8">
    <location>
        <begin position="391"/>
        <end position="411"/>
    </location>
</feature>
<feature type="transmembrane region" description="Helical" evidence="8">
    <location>
        <begin position="222"/>
        <end position="242"/>
    </location>
</feature>
<feature type="transmembrane region" description="Helical" evidence="8">
    <location>
        <begin position="639"/>
        <end position="656"/>
    </location>
</feature>
<feature type="transmembrane region" description="Helical" evidence="8">
    <location>
        <begin position="567"/>
        <end position="588"/>
    </location>
</feature>
<feature type="transmembrane region" description="Helical" evidence="8">
    <location>
        <begin position="480"/>
        <end position="504"/>
    </location>
</feature>
<accession>A0A3L7ACB5</accession>
<feature type="transmembrane region" description="Helical" evidence="8">
    <location>
        <begin position="423"/>
        <end position="442"/>
    </location>
</feature>
<evidence type="ECO:0000313" key="10">
    <source>
        <dbReference type="Proteomes" id="UP000269692"/>
    </source>
</evidence>
<dbReference type="PANTHER" id="PTHR30472:SF37">
    <property type="entry name" value="FE(3+) DICITRATE TRANSPORT SYSTEM PERMEASE PROTEIN FECD-RELATED"/>
    <property type="match status" value="1"/>
</dbReference>
<sequence>MADMTLPRQPMRPRLPLWLALAGAALALFAIGVLRRPEIAGDPETVRRLEAALLWHGLLPRAATALLAGAALGLSGALLQRVLRNPIADPSTLGIASGAQLALVLALAFAPGLLAFSREAVAFAGGAGAVALVVALSWRRGLDPVTVVVAGMTVALMAAAASAAVVLARGEYVLSVFIWGAGSLHQQNWNSALVIGSRLVLGAIAAALLLRPLAMLALDDAGARSLGVALTALRVLVITLAVGLAASVISQVGIIGFVGLAAPAFARISGARTPSEILWRAPLIGALLLSLADGIVLATATGSGDLIPTGAMVGLIGGPLLLWLLPQVRPTVPPAAAAADGRRRARPGRALLLLAGCALVLAALALTLGPGPDGWSLATGDLLAGLLPFRVPHVVAAACAGALLGTAGALMQRLTGNPLAGPEVLGVGAGAGVGIAAALILFDMPDRGTQMAASAIGAIGAIAFILAVAARTGFGPERMLLAGVALGATCLAILAAVFAAGGWNTFLLLTWMAGSTDRVDPPEAVLLALATLFLLAPLPLLGRWIAILPLGAPVARSLGLPVAAGRLALALLAALMTAVAAFFVGPLSLAGLLAPHLARLLGFAGGRLFPAASALLGAVLLMLADFLGRTVAYPYQVPVGFFAALVGGPYLIWLLQRRSGHA</sequence>
<dbReference type="Gene3D" id="1.10.3470.10">
    <property type="entry name" value="ABC transporter involved in vitamin B12 uptake, BtuC"/>
    <property type="match status" value="2"/>
</dbReference>
<feature type="transmembrane region" description="Helical" evidence="8">
    <location>
        <begin position="120"/>
        <end position="138"/>
    </location>
</feature>
<keyword evidence="10" id="KW-1185">Reference proteome</keyword>
<feature type="transmembrane region" description="Helical" evidence="8">
    <location>
        <begin position="350"/>
        <end position="371"/>
    </location>
</feature>
<dbReference type="GO" id="GO:0022857">
    <property type="term" value="F:transmembrane transporter activity"/>
    <property type="evidence" value="ECO:0007669"/>
    <property type="project" value="InterPro"/>
</dbReference>
<feature type="transmembrane region" description="Helical" evidence="8">
    <location>
        <begin position="608"/>
        <end position="627"/>
    </location>
</feature>
<feature type="transmembrane region" description="Helical" evidence="8">
    <location>
        <begin position="248"/>
        <end position="266"/>
    </location>
</feature>
<evidence type="ECO:0000256" key="3">
    <source>
        <dbReference type="ARBA" id="ARBA00022448"/>
    </source>
</evidence>
<dbReference type="Pfam" id="PF01032">
    <property type="entry name" value="FecCD"/>
    <property type="match status" value="2"/>
</dbReference>
<keyword evidence="6 8" id="KW-1133">Transmembrane helix</keyword>
<feature type="transmembrane region" description="Helical" evidence="8">
    <location>
        <begin position="278"/>
        <end position="300"/>
    </location>
</feature>